<dbReference type="GO" id="GO:0046872">
    <property type="term" value="F:metal ion binding"/>
    <property type="evidence" value="ECO:0007669"/>
    <property type="project" value="InterPro"/>
</dbReference>
<sequence length="103" mass="11995">MSDTEHNCCCCERKKVRSEKERRELMNRLKRIEGQIRGLQRMLDEDAYCPDILTQASAANSALNSFCRTLLASHLRTCVSEDIREGREDTIDELMNTLEKLMR</sequence>
<organism evidence="2 3">
    <name type="scientific">Ruminococcus albus SY3</name>
    <dbReference type="NCBI Taxonomy" id="1341156"/>
    <lineage>
        <taxon>Bacteria</taxon>
        <taxon>Bacillati</taxon>
        <taxon>Bacillota</taxon>
        <taxon>Clostridia</taxon>
        <taxon>Eubacteriales</taxon>
        <taxon>Oscillospiraceae</taxon>
        <taxon>Ruminococcus</taxon>
    </lineage>
</organism>
<dbReference type="Proteomes" id="UP000021369">
    <property type="component" value="Unassembled WGS sequence"/>
</dbReference>
<gene>
    <name evidence="2" type="ORF">RASY3_10075</name>
</gene>
<protein>
    <submittedName>
        <fullName evidence="2">CsoR family transcriptional regulator</fullName>
    </submittedName>
</protein>
<dbReference type="Pfam" id="PF02583">
    <property type="entry name" value="Trns_repr_metal"/>
    <property type="match status" value="1"/>
</dbReference>
<dbReference type="Gene3D" id="1.20.58.1000">
    <property type="entry name" value="Metal-sensitive repressor, helix protomer"/>
    <property type="match status" value="1"/>
</dbReference>
<accession>A0A011VZR5</accession>
<name>A0A011VZR5_RUMAL</name>
<keyword evidence="1" id="KW-0175">Coiled coil</keyword>
<evidence type="ECO:0000313" key="3">
    <source>
        <dbReference type="Proteomes" id="UP000021369"/>
    </source>
</evidence>
<dbReference type="RefSeq" id="WP_024856257.1">
    <property type="nucleotide sequence ID" value="NZ_JEOB01000002.1"/>
</dbReference>
<dbReference type="GO" id="GO:0045892">
    <property type="term" value="P:negative regulation of DNA-templated transcription"/>
    <property type="evidence" value="ECO:0007669"/>
    <property type="project" value="UniProtKB-ARBA"/>
</dbReference>
<dbReference type="PANTHER" id="PTHR33677:SF3">
    <property type="entry name" value="COPPER-SENSING TRANSCRIPTIONAL REPRESSOR RICR"/>
    <property type="match status" value="1"/>
</dbReference>
<dbReference type="PANTHER" id="PTHR33677">
    <property type="entry name" value="TRANSCRIPTIONAL REPRESSOR FRMR-RELATED"/>
    <property type="match status" value="1"/>
</dbReference>
<dbReference type="EMBL" id="JEOB01000002">
    <property type="protein sequence ID" value="EXM40003.1"/>
    <property type="molecule type" value="Genomic_DNA"/>
</dbReference>
<proteinExistence type="predicted"/>
<dbReference type="PATRIC" id="fig|1341156.4.peg.1316"/>
<dbReference type="InterPro" id="IPR003735">
    <property type="entry name" value="Metal_Tscrpt_repr"/>
</dbReference>
<dbReference type="AlphaFoldDB" id="A0A011VZR5"/>
<evidence type="ECO:0000256" key="1">
    <source>
        <dbReference type="SAM" id="Coils"/>
    </source>
</evidence>
<dbReference type="GO" id="GO:0003677">
    <property type="term" value="F:DNA binding"/>
    <property type="evidence" value="ECO:0007669"/>
    <property type="project" value="InterPro"/>
</dbReference>
<feature type="coiled-coil region" evidence="1">
    <location>
        <begin position="15"/>
        <end position="42"/>
    </location>
</feature>
<reference evidence="2 3" key="1">
    <citation type="submission" date="2013-06" db="EMBL/GenBank/DDBJ databases">
        <title>Rumen cellulosomics: divergent fiber-degrading strategies revealed by comparative genome-wide analysis of six Ruminococcal strains.</title>
        <authorList>
            <person name="Dassa B."/>
            <person name="Borovok I."/>
            <person name="Lamed R."/>
            <person name="Flint H."/>
            <person name="Yeoman C.J."/>
            <person name="White B."/>
            <person name="Bayer E.A."/>
        </authorList>
    </citation>
    <scope>NUCLEOTIDE SEQUENCE [LARGE SCALE GENOMIC DNA]</scope>
    <source>
        <strain evidence="2 3">SY3</strain>
    </source>
</reference>
<keyword evidence="3" id="KW-1185">Reference proteome</keyword>
<dbReference type="InterPro" id="IPR038390">
    <property type="entry name" value="Metal_Tscrpt_repr_sf"/>
</dbReference>
<evidence type="ECO:0000313" key="2">
    <source>
        <dbReference type="EMBL" id="EXM40003.1"/>
    </source>
</evidence>
<dbReference type="CDD" id="cd10156">
    <property type="entry name" value="FpFrmR-Cterm-like_DUF156"/>
    <property type="match status" value="1"/>
</dbReference>
<dbReference type="OrthoDB" id="9811244at2"/>
<comment type="caution">
    <text evidence="2">The sequence shown here is derived from an EMBL/GenBank/DDBJ whole genome shotgun (WGS) entry which is preliminary data.</text>
</comment>